<dbReference type="InterPro" id="IPR027417">
    <property type="entry name" value="P-loop_NTPase"/>
</dbReference>
<dbReference type="RefSeq" id="XP_029227315.1">
    <property type="nucleotide sequence ID" value="XM_029372572.1"/>
</dbReference>
<dbReference type="InterPro" id="IPR010614">
    <property type="entry name" value="RAD3-like_helicase_DEAD"/>
</dbReference>
<dbReference type="InterPro" id="IPR006554">
    <property type="entry name" value="Helicase-like_DEXD_c2"/>
</dbReference>
<dbReference type="GO" id="GO:0005524">
    <property type="term" value="F:ATP binding"/>
    <property type="evidence" value="ECO:0007669"/>
    <property type="project" value="UniProtKB-KW"/>
</dbReference>
<evidence type="ECO:0000256" key="11">
    <source>
        <dbReference type="SAM" id="MobiDB-lite"/>
    </source>
</evidence>
<dbReference type="AlphaFoldDB" id="A0A3R7P052"/>
<name>A0A3R7P052_9TRYP</name>
<keyword evidence="4" id="KW-0547">Nucleotide-binding</keyword>
<dbReference type="Gene3D" id="3.40.50.300">
    <property type="entry name" value="P-loop containing nucleotide triphosphate hydrolases"/>
    <property type="match status" value="3"/>
</dbReference>
<dbReference type="GO" id="GO:0016818">
    <property type="term" value="F:hydrolase activity, acting on acid anhydrides, in phosphorus-containing anhydrides"/>
    <property type="evidence" value="ECO:0007669"/>
    <property type="project" value="InterPro"/>
</dbReference>
<protein>
    <submittedName>
        <fullName evidence="13">Putative DNA repair helicase</fullName>
        <ecNumber evidence="13">3.6.1.-</ecNumber>
    </submittedName>
</protein>
<dbReference type="PANTHER" id="PTHR11472:SF41">
    <property type="entry name" value="ATP-DEPENDENT DNA HELICASE DDX11-RELATED"/>
    <property type="match status" value="1"/>
</dbReference>
<keyword evidence="14" id="KW-1185">Reference proteome</keyword>
<dbReference type="InterPro" id="IPR006555">
    <property type="entry name" value="ATP-dep_Helicase_C"/>
</dbReference>
<organism evidence="13 14">
    <name type="scientific">Trypanosoma conorhini</name>
    <dbReference type="NCBI Taxonomy" id="83891"/>
    <lineage>
        <taxon>Eukaryota</taxon>
        <taxon>Discoba</taxon>
        <taxon>Euglenozoa</taxon>
        <taxon>Kinetoplastea</taxon>
        <taxon>Metakinetoplastina</taxon>
        <taxon>Trypanosomatida</taxon>
        <taxon>Trypanosomatidae</taxon>
        <taxon>Trypanosoma</taxon>
    </lineage>
</organism>
<feature type="region of interest" description="Disordered" evidence="11">
    <location>
        <begin position="138"/>
        <end position="179"/>
    </location>
</feature>
<evidence type="ECO:0000256" key="3">
    <source>
        <dbReference type="ARBA" id="ARBA00022723"/>
    </source>
</evidence>
<dbReference type="SUPFAM" id="SSF52540">
    <property type="entry name" value="P-loop containing nucleoside triphosphate hydrolases"/>
    <property type="match status" value="1"/>
</dbReference>
<evidence type="ECO:0000256" key="1">
    <source>
        <dbReference type="ARBA" id="ARBA00001966"/>
    </source>
</evidence>
<dbReference type="GO" id="GO:0003678">
    <property type="term" value="F:DNA helicase activity"/>
    <property type="evidence" value="ECO:0007669"/>
    <property type="project" value="InterPro"/>
</dbReference>
<evidence type="ECO:0000256" key="5">
    <source>
        <dbReference type="ARBA" id="ARBA00022801"/>
    </source>
</evidence>
<gene>
    <name evidence="13" type="ORF">Tco025E_05679</name>
</gene>
<dbReference type="EMBL" id="MKKU01000345">
    <property type="protein sequence ID" value="RNF14923.1"/>
    <property type="molecule type" value="Genomic_DNA"/>
</dbReference>
<evidence type="ECO:0000256" key="9">
    <source>
        <dbReference type="ARBA" id="ARBA00023014"/>
    </source>
</evidence>
<feature type="compositionally biased region" description="Acidic residues" evidence="11">
    <location>
        <begin position="164"/>
        <end position="175"/>
    </location>
</feature>
<feature type="compositionally biased region" description="Basic residues" evidence="11">
    <location>
        <begin position="99"/>
        <end position="116"/>
    </location>
</feature>
<feature type="compositionally biased region" description="Low complexity" evidence="11">
    <location>
        <begin position="581"/>
        <end position="592"/>
    </location>
</feature>
<dbReference type="OrthoDB" id="267079at2759"/>
<feature type="region of interest" description="Disordered" evidence="11">
    <location>
        <begin position="575"/>
        <end position="616"/>
    </location>
</feature>
<sequence>MYDAGRFRVPFPFDPYPLQLHAMEAIRGGLAAGDVVVLESPTGTGKTQVLLNGVLSHVFEPIVAVGSDGTPPPLQQQQNASPPETAALAPPLAGAVGGGHKRRRKEKKAAKQHMRVSAREDEADAFLLDQNEAAAAAERRREFAMAQSSSSSSSSNSSSMVAVDDAEEEDGEEWEPPLSALQKPKVYFSSRTHTQLQQLTEELRRTVFARHPIRSRHRRRRHLVIAGEPNEEAVESALDDTPHMLRYVHVAGRQQLCINAALRAAAGNNNDRLNELCLEAMMYEYSKEGRAARKQHEMRGKGSVLTDIEDNVSAGGMPKGCGYCRRERLKILRDYVEIAPRGLLEMREIGQRIGACPFLATRELLRGADVVLIPYSYLVSPEMRHTLLSGTATNAYETAAKMEEAKSDGELDATAHPAASHLHRTMALKQDAILPPNFSGDVIAVDEAHNLVDFCRNATASTVSTADLSLVRRLLDGYYSRYEKRLLTRNKQRIREMVSFLDNLLTYLNMNSVGKTNSGAAADVYNFSSFVFDANVDNVNVYRFLAFLSESRLLPKLHGLVAFLALQEKETPGQERRLLTVSRRSGRNSGVSQAAGSEEARGEATDSSPLAAGQDPRSVTGALHRFDAFLRWYSRSDEYTRVLLRRAPVEQAREPADVVTLQLLQLEPGTHTLFPLLQQVQAAVLAGGTMKPLALTCDLLLRSPNPHPPPPAYMQEEDKMDSMTKLEREPGDALTGKKVCFTEEAHIVPSSSIAVFTLGVGPSGHRVELQHATRTQWNRQLEEIAAALLNFCRVIPDGVIVFFTSYEMEENFLGVLQRTGLYDAINEVKRIFREPGRVAPSRLPAQSGEEGASASNAVEAMLAEYTRWIRTESSGGALLFAVMGGKLSEGINFNDDLGRAVIVVGLPYANPSDVELQLYLSHVANTRLLRDSAAAGSKTLALDAVRNEGSPPFTSSAEWSLFTDLCIRTVNQSMGRCIRHAADYAVVILFDARYGERPDVRRRIASWMQPSIRVAHNFGECFRGVRDFFTALQRNNVAS</sequence>
<evidence type="ECO:0000256" key="4">
    <source>
        <dbReference type="ARBA" id="ARBA00022741"/>
    </source>
</evidence>
<keyword evidence="3" id="KW-0479">Metal-binding</keyword>
<dbReference type="PROSITE" id="PS51193">
    <property type="entry name" value="HELICASE_ATP_BIND_2"/>
    <property type="match status" value="1"/>
</dbReference>
<keyword evidence="6 13" id="KW-0347">Helicase</keyword>
<dbReference type="FunFam" id="3.40.50.300:FF:003774">
    <property type="entry name" value="DNA repair helicase, putative"/>
    <property type="match status" value="1"/>
</dbReference>
<dbReference type="GO" id="GO:0006139">
    <property type="term" value="P:nucleobase-containing compound metabolic process"/>
    <property type="evidence" value="ECO:0007669"/>
    <property type="project" value="InterPro"/>
</dbReference>
<keyword evidence="10" id="KW-0413">Isomerase</keyword>
<dbReference type="Pfam" id="PF06733">
    <property type="entry name" value="DEAD_2"/>
    <property type="match status" value="1"/>
</dbReference>
<dbReference type="PANTHER" id="PTHR11472">
    <property type="entry name" value="DNA REPAIR DEAD HELICASE RAD3/XP-D SUBFAMILY MEMBER"/>
    <property type="match status" value="1"/>
</dbReference>
<dbReference type="InterPro" id="IPR045028">
    <property type="entry name" value="DinG/Rad3-like"/>
</dbReference>
<evidence type="ECO:0000259" key="12">
    <source>
        <dbReference type="PROSITE" id="PS51193"/>
    </source>
</evidence>
<evidence type="ECO:0000313" key="13">
    <source>
        <dbReference type="EMBL" id="RNF14923.1"/>
    </source>
</evidence>
<reference evidence="13 14" key="1">
    <citation type="journal article" date="2018" name="BMC Genomics">
        <title>Genomic comparison of Trypanosoma conorhini and Trypanosoma rangeli to Trypanosoma cruzi strains of high and low virulence.</title>
        <authorList>
            <person name="Bradwell K.R."/>
            <person name="Koparde V.N."/>
            <person name="Matveyev A.V."/>
            <person name="Serrano M.G."/>
            <person name="Alves J.M."/>
            <person name="Parikh H."/>
            <person name="Huang B."/>
            <person name="Lee V."/>
            <person name="Espinosa-Alvarez O."/>
            <person name="Ortiz P.A."/>
            <person name="Costa-Martins A.G."/>
            <person name="Teixeira M.M."/>
            <person name="Buck G.A."/>
        </authorList>
    </citation>
    <scope>NUCLEOTIDE SEQUENCE [LARGE SCALE GENOMIC DNA]</scope>
    <source>
        <strain evidence="13 14">025E</strain>
    </source>
</reference>
<dbReference type="SMART" id="SM00488">
    <property type="entry name" value="DEXDc2"/>
    <property type="match status" value="1"/>
</dbReference>
<evidence type="ECO:0000256" key="2">
    <source>
        <dbReference type="ARBA" id="ARBA00008435"/>
    </source>
</evidence>
<dbReference type="GO" id="GO:0003677">
    <property type="term" value="F:DNA binding"/>
    <property type="evidence" value="ECO:0007669"/>
    <property type="project" value="InterPro"/>
</dbReference>
<dbReference type="SMART" id="SM00491">
    <property type="entry name" value="HELICc2"/>
    <property type="match status" value="1"/>
</dbReference>
<dbReference type="Proteomes" id="UP000284403">
    <property type="component" value="Unassembled WGS sequence"/>
</dbReference>
<keyword evidence="7" id="KW-0067">ATP-binding</keyword>
<dbReference type="GO" id="GO:0051536">
    <property type="term" value="F:iron-sulfur cluster binding"/>
    <property type="evidence" value="ECO:0007669"/>
    <property type="project" value="UniProtKB-KW"/>
</dbReference>
<dbReference type="EC" id="3.6.1.-" evidence="13"/>
<dbReference type="GO" id="GO:0046872">
    <property type="term" value="F:metal ion binding"/>
    <property type="evidence" value="ECO:0007669"/>
    <property type="project" value="UniProtKB-KW"/>
</dbReference>
<comment type="caution">
    <text evidence="13">The sequence shown here is derived from an EMBL/GenBank/DDBJ whole genome shotgun (WGS) entry which is preliminary data.</text>
</comment>
<evidence type="ECO:0000313" key="14">
    <source>
        <dbReference type="Proteomes" id="UP000284403"/>
    </source>
</evidence>
<feature type="domain" description="Helicase ATP-binding" evidence="12">
    <location>
        <begin position="5"/>
        <end position="498"/>
    </location>
</feature>
<keyword evidence="9" id="KW-0411">Iron-sulfur</keyword>
<comment type="similarity">
    <text evidence="2">Belongs to the DEAD box helicase family. DEAH subfamily. DDX11/CHL1 sub-subfamily.</text>
</comment>
<evidence type="ECO:0000256" key="8">
    <source>
        <dbReference type="ARBA" id="ARBA00023004"/>
    </source>
</evidence>
<dbReference type="GO" id="GO:0034085">
    <property type="term" value="P:establishment of sister chromatid cohesion"/>
    <property type="evidence" value="ECO:0007669"/>
    <property type="project" value="TreeGrafter"/>
</dbReference>
<dbReference type="GeneID" id="40319290"/>
<keyword evidence="5 13" id="KW-0378">Hydrolase</keyword>
<dbReference type="GO" id="GO:0005634">
    <property type="term" value="C:nucleus"/>
    <property type="evidence" value="ECO:0007669"/>
    <property type="project" value="TreeGrafter"/>
</dbReference>
<evidence type="ECO:0000256" key="7">
    <source>
        <dbReference type="ARBA" id="ARBA00022840"/>
    </source>
</evidence>
<accession>A0A3R7P052</accession>
<comment type="cofactor">
    <cofactor evidence="1">
        <name>[4Fe-4S] cluster</name>
        <dbReference type="ChEBI" id="CHEBI:49883"/>
    </cofactor>
</comment>
<dbReference type="InterPro" id="IPR014013">
    <property type="entry name" value="Helic_SF1/SF2_ATP-bd_DinG/Rad3"/>
</dbReference>
<evidence type="ECO:0000256" key="6">
    <source>
        <dbReference type="ARBA" id="ARBA00022806"/>
    </source>
</evidence>
<feature type="compositionally biased region" description="Low complexity" evidence="11">
    <location>
        <begin position="144"/>
        <end position="159"/>
    </location>
</feature>
<keyword evidence="8" id="KW-0408">Iron</keyword>
<proteinExistence type="inferred from homology"/>
<feature type="compositionally biased region" description="Low complexity" evidence="11">
    <location>
        <begin position="80"/>
        <end position="94"/>
    </location>
</feature>
<dbReference type="Pfam" id="PF13307">
    <property type="entry name" value="Helicase_C_2"/>
    <property type="match status" value="1"/>
</dbReference>
<evidence type="ECO:0000256" key="10">
    <source>
        <dbReference type="ARBA" id="ARBA00023235"/>
    </source>
</evidence>
<feature type="region of interest" description="Disordered" evidence="11">
    <location>
        <begin position="66"/>
        <end position="122"/>
    </location>
</feature>